<evidence type="ECO:0000313" key="4">
    <source>
        <dbReference type="Proteomes" id="UP001500235"/>
    </source>
</evidence>
<keyword evidence="4" id="KW-1185">Reference proteome</keyword>
<feature type="region of interest" description="Disordered" evidence="1">
    <location>
        <begin position="1"/>
        <end position="21"/>
    </location>
</feature>
<dbReference type="EMBL" id="BAABBQ010000001">
    <property type="protein sequence ID" value="GAA4011767.1"/>
    <property type="molecule type" value="Genomic_DNA"/>
</dbReference>
<evidence type="ECO:0000256" key="1">
    <source>
        <dbReference type="SAM" id="MobiDB-lite"/>
    </source>
</evidence>
<dbReference type="RefSeq" id="WP_344705988.1">
    <property type="nucleotide sequence ID" value="NZ_BAABBQ010000001.1"/>
</dbReference>
<comment type="caution">
    <text evidence="3">The sequence shown here is derived from an EMBL/GenBank/DDBJ whole genome shotgun (WGS) entry which is preliminary data.</text>
</comment>
<dbReference type="InterPro" id="IPR009875">
    <property type="entry name" value="PilZ_domain"/>
</dbReference>
<feature type="domain" description="PilZ" evidence="2">
    <location>
        <begin position="17"/>
        <end position="96"/>
    </location>
</feature>
<evidence type="ECO:0000313" key="3">
    <source>
        <dbReference type="EMBL" id="GAA4011767.1"/>
    </source>
</evidence>
<organism evidence="3 4">
    <name type="scientific">Sphingomonas swuensis</name>
    <dbReference type="NCBI Taxonomy" id="977800"/>
    <lineage>
        <taxon>Bacteria</taxon>
        <taxon>Pseudomonadati</taxon>
        <taxon>Pseudomonadota</taxon>
        <taxon>Alphaproteobacteria</taxon>
        <taxon>Sphingomonadales</taxon>
        <taxon>Sphingomonadaceae</taxon>
        <taxon>Sphingomonas</taxon>
    </lineage>
</organism>
<reference evidence="4" key="1">
    <citation type="journal article" date="2019" name="Int. J. Syst. Evol. Microbiol.">
        <title>The Global Catalogue of Microorganisms (GCM) 10K type strain sequencing project: providing services to taxonomists for standard genome sequencing and annotation.</title>
        <authorList>
            <consortium name="The Broad Institute Genomics Platform"/>
            <consortium name="The Broad Institute Genome Sequencing Center for Infectious Disease"/>
            <person name="Wu L."/>
            <person name="Ma J."/>
        </authorList>
    </citation>
    <scope>NUCLEOTIDE SEQUENCE [LARGE SCALE GENOMIC DNA]</scope>
    <source>
        <strain evidence="4">JCM 17563</strain>
    </source>
</reference>
<dbReference type="Pfam" id="PF07238">
    <property type="entry name" value="PilZ"/>
    <property type="match status" value="2"/>
</dbReference>
<dbReference type="Proteomes" id="UP001500235">
    <property type="component" value="Unassembled WGS sequence"/>
</dbReference>
<evidence type="ECO:0000259" key="2">
    <source>
        <dbReference type="Pfam" id="PF07238"/>
    </source>
</evidence>
<name>A0ABP7SH93_9SPHN</name>
<accession>A0ABP7SH93</accession>
<protein>
    <recommendedName>
        <fullName evidence="2">PilZ domain-containing protein</fullName>
    </recommendedName>
</protein>
<proteinExistence type="predicted"/>
<sequence length="195" mass="21940">MSRLGMQQPATTDGRPREERRPTRLSGWFVRLRDSATFEFDLVNLSYGGCRIRSEAALSRGEAIRLSFGTRGNIDATVRWRSGQNVGLAFDGADERPHWPRKAVRHAAAMSVLVRRQGRRSQWIDATDVSEAGCCLSFVDAPRVGDLLWVQLPGLEAIETEVRWVEGHRAGTVFRREIHPAVFELLLARWKSAVG</sequence>
<gene>
    <name evidence="3" type="ORF">GCM10022280_06840</name>
</gene>
<dbReference type="SUPFAM" id="SSF141371">
    <property type="entry name" value="PilZ domain-like"/>
    <property type="match status" value="1"/>
</dbReference>
<feature type="domain" description="PilZ" evidence="2">
    <location>
        <begin position="101"/>
        <end position="182"/>
    </location>
</feature>